<reference evidence="2" key="1">
    <citation type="submission" date="2021-07" db="EMBL/GenBank/DDBJ databases">
        <authorList>
            <person name="Catto M.A."/>
            <person name="Jacobson A."/>
            <person name="Kennedy G."/>
            <person name="Labadie P."/>
            <person name="Hunt B.G."/>
            <person name="Srinivasan R."/>
        </authorList>
    </citation>
    <scope>NUCLEOTIDE SEQUENCE</scope>
    <source>
        <strain evidence="2">PL_HMW_Pooled</strain>
        <tissue evidence="2">Head</tissue>
    </source>
</reference>
<organism evidence="2 3">
    <name type="scientific">Frankliniella fusca</name>
    <dbReference type="NCBI Taxonomy" id="407009"/>
    <lineage>
        <taxon>Eukaryota</taxon>
        <taxon>Metazoa</taxon>
        <taxon>Ecdysozoa</taxon>
        <taxon>Arthropoda</taxon>
        <taxon>Hexapoda</taxon>
        <taxon>Insecta</taxon>
        <taxon>Pterygota</taxon>
        <taxon>Neoptera</taxon>
        <taxon>Paraneoptera</taxon>
        <taxon>Thysanoptera</taxon>
        <taxon>Terebrantia</taxon>
        <taxon>Thripoidea</taxon>
        <taxon>Thripidae</taxon>
        <taxon>Frankliniella</taxon>
    </lineage>
</organism>
<keyword evidence="3" id="KW-1185">Reference proteome</keyword>
<feature type="compositionally biased region" description="Polar residues" evidence="1">
    <location>
        <begin position="406"/>
        <end position="431"/>
    </location>
</feature>
<proteinExistence type="predicted"/>
<name>A0AAE1HXX6_9NEOP</name>
<comment type="caution">
    <text evidence="2">The sequence shown here is derived from an EMBL/GenBank/DDBJ whole genome shotgun (WGS) entry which is preliminary data.</text>
</comment>
<dbReference type="EMBL" id="JAHWGI010001373">
    <property type="protein sequence ID" value="KAK3929019.1"/>
    <property type="molecule type" value="Genomic_DNA"/>
</dbReference>
<evidence type="ECO:0000313" key="2">
    <source>
        <dbReference type="EMBL" id="KAK3929019.1"/>
    </source>
</evidence>
<gene>
    <name evidence="2" type="ORF">KUF71_017302</name>
</gene>
<dbReference type="Proteomes" id="UP001219518">
    <property type="component" value="Unassembled WGS sequence"/>
</dbReference>
<sequence>MLLIKERIWLSCVITSNDILNVELDFVFVKSKIVNIILVNIIFLRNCRRAHLKKLMIMLNDPFLNKFNEWSLQTRRANMDFSPIFSESVVYRYIAKYASKSEIKSNTYNDIMTDILDKKCVESEDCKKGIRKLLLSTCAERDYSAQEVIHFFNGDFVVINLKNRDWVSISYGFGSNNLIDNYINRPSTLEKLSIFELAKWYHVKDGEFKRRKRSAIVRFFPRLKKSFNEVEYYTYMSQIFYPWRSISDVGFVDENIKSHVDSCIGKYIQNCDIQENVADLEDPICDPSSKVKDNEQILSEFNPNIKSKGLGKTRKDVKYKWDKYSGKIRRDDVQIINEYLRKDFEIGFSLSQCLPDLNTEQLQFLHFIKLAVSKAIGMPGTGKSYLLKACVKYCKDPRSRAESKYGISTRNEAGTQRAGQHVYSRQGSAQE</sequence>
<reference evidence="2" key="2">
    <citation type="journal article" date="2023" name="BMC Genomics">
        <title>Pest status, molecular evolution, and epigenetic factors derived from the genome assembly of Frankliniella fusca, a thysanopteran phytovirus vector.</title>
        <authorList>
            <person name="Catto M.A."/>
            <person name="Labadie P.E."/>
            <person name="Jacobson A.L."/>
            <person name="Kennedy G.G."/>
            <person name="Srinivasan R."/>
            <person name="Hunt B.G."/>
        </authorList>
    </citation>
    <scope>NUCLEOTIDE SEQUENCE</scope>
    <source>
        <strain evidence="2">PL_HMW_Pooled</strain>
    </source>
</reference>
<feature type="region of interest" description="Disordered" evidence="1">
    <location>
        <begin position="400"/>
        <end position="431"/>
    </location>
</feature>
<evidence type="ECO:0000313" key="3">
    <source>
        <dbReference type="Proteomes" id="UP001219518"/>
    </source>
</evidence>
<protein>
    <submittedName>
        <fullName evidence="2">Pantothenate synthetase</fullName>
    </submittedName>
</protein>
<evidence type="ECO:0000256" key="1">
    <source>
        <dbReference type="SAM" id="MobiDB-lite"/>
    </source>
</evidence>
<dbReference type="AlphaFoldDB" id="A0AAE1HXX6"/>
<accession>A0AAE1HXX6</accession>